<keyword evidence="2" id="KW-1185">Reference proteome</keyword>
<dbReference type="RefSeq" id="WP_110502558.1">
    <property type="nucleotide sequence ID" value="NZ_QJVD01000027.1"/>
</dbReference>
<accession>A0A2V5LTW3</accession>
<sequence length="125" mass="13071">MSLDPWLKVTRPDDGETVGYLEPLSADYSEVQPRNLLGHPVGAPSDFMDGEDRLVDRGIGELAGRWHLRDAGADLASGVVILEVSPDGIVVSHADLAKAGAFGRRVTVPWPDLAGTLGAAEGGGV</sequence>
<evidence type="ECO:0000313" key="2">
    <source>
        <dbReference type="Proteomes" id="UP000247832"/>
    </source>
</evidence>
<comment type="caution">
    <text evidence="1">The sequence shown here is derived from an EMBL/GenBank/DDBJ whole genome shotgun (WGS) entry which is preliminary data.</text>
</comment>
<name>A0A2V5LTW3_9MICC</name>
<evidence type="ECO:0000313" key="1">
    <source>
        <dbReference type="EMBL" id="PYI65286.1"/>
    </source>
</evidence>
<dbReference type="Proteomes" id="UP000247832">
    <property type="component" value="Unassembled WGS sequence"/>
</dbReference>
<gene>
    <name evidence="1" type="ORF">CVV68_18930</name>
</gene>
<organism evidence="1 2">
    <name type="scientific">Arthrobacter livingstonensis</name>
    <dbReference type="NCBI Taxonomy" id="670078"/>
    <lineage>
        <taxon>Bacteria</taxon>
        <taxon>Bacillati</taxon>
        <taxon>Actinomycetota</taxon>
        <taxon>Actinomycetes</taxon>
        <taxon>Micrococcales</taxon>
        <taxon>Micrococcaceae</taxon>
        <taxon>Arthrobacter</taxon>
    </lineage>
</organism>
<dbReference type="EMBL" id="QJVD01000027">
    <property type="protein sequence ID" value="PYI65286.1"/>
    <property type="molecule type" value="Genomic_DNA"/>
</dbReference>
<dbReference type="AlphaFoldDB" id="A0A2V5LTW3"/>
<proteinExistence type="predicted"/>
<reference evidence="1 2" key="1">
    <citation type="submission" date="2018-05" db="EMBL/GenBank/DDBJ databases">
        <title>Genetic diversity of glacier-inhabiting Cryobacterium bacteria in China and description of Cryobacterium mengkeensis sp. nov. and Arthrobacter glacialis sp. nov.</title>
        <authorList>
            <person name="Liu Q."/>
            <person name="Xin Y.-H."/>
        </authorList>
    </citation>
    <scope>NUCLEOTIDE SEQUENCE [LARGE SCALE GENOMIC DNA]</scope>
    <source>
        <strain evidence="1 2">LI2</strain>
    </source>
</reference>
<protein>
    <submittedName>
        <fullName evidence="1">Uncharacterized protein</fullName>
    </submittedName>
</protein>
<dbReference type="OrthoDB" id="68692at2"/>